<accession>A0A6I4VUD0</accession>
<protein>
    <recommendedName>
        <fullName evidence="3">Transposase/invertase (TIGR01784 family)</fullName>
    </recommendedName>
</protein>
<keyword evidence="2" id="KW-1185">Reference proteome</keyword>
<reference evidence="1 2" key="1">
    <citation type="submission" date="2019-12" db="EMBL/GenBank/DDBJ databases">
        <title>Whole-genome analyses of novel actinobacteria.</title>
        <authorList>
            <person name="Sahin N."/>
            <person name="Saygin H."/>
        </authorList>
    </citation>
    <scope>NUCLEOTIDE SEQUENCE [LARGE SCALE GENOMIC DNA]</scope>
    <source>
        <strain evidence="1 2">KC615</strain>
    </source>
</reference>
<evidence type="ECO:0008006" key="3">
    <source>
        <dbReference type="Google" id="ProtNLM"/>
    </source>
</evidence>
<dbReference type="EMBL" id="WUUL01000014">
    <property type="protein sequence ID" value="MXQ55419.1"/>
    <property type="molecule type" value="Genomic_DNA"/>
</dbReference>
<dbReference type="AlphaFoldDB" id="A0A6I4VUD0"/>
<sequence>MDIFNSKKPLTISNLMKHEKEARRIYEMQQKSLHDRASLLAAVEEMKKKGYEKGFKEGFEKGFEEGKREVKQKVAKALLWKGMDIPFIAEITELTAKEIMELKSGIPSFKC</sequence>
<gene>
    <name evidence="1" type="ORF">GSM42_17190</name>
</gene>
<evidence type="ECO:0000313" key="1">
    <source>
        <dbReference type="EMBL" id="MXQ55419.1"/>
    </source>
</evidence>
<evidence type="ECO:0000313" key="2">
    <source>
        <dbReference type="Proteomes" id="UP000430692"/>
    </source>
</evidence>
<dbReference type="Proteomes" id="UP000430692">
    <property type="component" value="Unassembled WGS sequence"/>
</dbReference>
<organism evidence="1 2">
    <name type="scientific">Shimazuella alba</name>
    <dbReference type="NCBI Taxonomy" id="2690964"/>
    <lineage>
        <taxon>Bacteria</taxon>
        <taxon>Bacillati</taxon>
        <taxon>Bacillota</taxon>
        <taxon>Bacilli</taxon>
        <taxon>Bacillales</taxon>
        <taxon>Thermoactinomycetaceae</taxon>
        <taxon>Shimazuella</taxon>
    </lineage>
</organism>
<dbReference type="RefSeq" id="WP_160802767.1">
    <property type="nucleotide sequence ID" value="NZ_WUUL01000014.1"/>
</dbReference>
<comment type="caution">
    <text evidence="1">The sequence shown here is derived from an EMBL/GenBank/DDBJ whole genome shotgun (WGS) entry which is preliminary data.</text>
</comment>
<name>A0A6I4VUD0_9BACL</name>
<proteinExistence type="predicted"/>